<dbReference type="Proteomes" id="UP001139125">
    <property type="component" value="Unassembled WGS sequence"/>
</dbReference>
<dbReference type="EMBL" id="JANDBC010000001">
    <property type="protein sequence ID" value="MCP9290761.1"/>
    <property type="molecule type" value="Genomic_DNA"/>
</dbReference>
<name>A0A9X2L1U2_9BACT</name>
<evidence type="ECO:0000313" key="2">
    <source>
        <dbReference type="EMBL" id="MCP9290761.1"/>
    </source>
</evidence>
<proteinExistence type="predicted"/>
<comment type="caution">
    <text evidence="2">The sequence shown here is derived from an EMBL/GenBank/DDBJ whole genome shotgun (WGS) entry which is preliminary data.</text>
</comment>
<keyword evidence="3" id="KW-1185">Reference proteome</keyword>
<keyword evidence="1" id="KW-1133">Transmembrane helix</keyword>
<sequence length="231" mass="25922">MKFSIRRFNEWLIVVLLIILVPALAWLIDDFLPGNVHYLFNPNPTTVLIGLASADAIDIFRGDDPAGFSLTWETVSIYLNVVIYLMLGPYLLLMGYKKAKENEHRTKPWYWYAGVLICIGSLSVVPAEIIKLKVYANTTASAAVSKVQDKMRTELAEVGFATAQYEILEGGVTESFTVEDLNLEGLEFQYSVENILSDTLITLMVSNPDLPGYTVKMDVKPYSQSVLKQRN</sequence>
<keyword evidence="1" id="KW-0812">Transmembrane</keyword>
<dbReference type="RefSeq" id="WP_255133127.1">
    <property type="nucleotide sequence ID" value="NZ_JANDBC010000001.1"/>
</dbReference>
<organism evidence="2 3">
    <name type="scientific">Gracilimonas sediminicola</name>
    <dbReference type="NCBI Taxonomy" id="2952158"/>
    <lineage>
        <taxon>Bacteria</taxon>
        <taxon>Pseudomonadati</taxon>
        <taxon>Balneolota</taxon>
        <taxon>Balneolia</taxon>
        <taxon>Balneolales</taxon>
        <taxon>Balneolaceae</taxon>
        <taxon>Gracilimonas</taxon>
    </lineage>
</organism>
<gene>
    <name evidence="2" type="ORF">NM125_04075</name>
</gene>
<accession>A0A9X2L1U2</accession>
<feature type="transmembrane region" description="Helical" evidence="1">
    <location>
        <begin position="108"/>
        <end position="127"/>
    </location>
</feature>
<feature type="transmembrane region" description="Helical" evidence="1">
    <location>
        <begin position="77"/>
        <end position="96"/>
    </location>
</feature>
<evidence type="ECO:0000313" key="3">
    <source>
        <dbReference type="Proteomes" id="UP001139125"/>
    </source>
</evidence>
<protein>
    <submittedName>
        <fullName evidence="2">Uncharacterized protein</fullName>
    </submittedName>
</protein>
<reference evidence="2" key="1">
    <citation type="submission" date="2022-06" db="EMBL/GenBank/DDBJ databases">
        <title>Gracilimonas sp. CAU 1638 isolated from sea sediment.</title>
        <authorList>
            <person name="Kim W."/>
        </authorList>
    </citation>
    <scope>NUCLEOTIDE SEQUENCE</scope>
    <source>
        <strain evidence="2">CAU 1638</strain>
    </source>
</reference>
<keyword evidence="1" id="KW-0472">Membrane</keyword>
<evidence type="ECO:0000256" key="1">
    <source>
        <dbReference type="SAM" id="Phobius"/>
    </source>
</evidence>
<dbReference type="AlphaFoldDB" id="A0A9X2L1U2"/>